<dbReference type="PANTHER" id="PTHR43570:SF16">
    <property type="entry name" value="ALDEHYDE DEHYDROGENASE TYPE III, ISOFORM Q"/>
    <property type="match status" value="1"/>
</dbReference>
<sequence length="518" mass="57769">MDFSTTEEFDQAYKSVHDAFATGSTKNKSWRRQQLKRTWWMIEDNKDEICNALYIDLHRHRQESFLSDLAMAQADILHTLDKLDEWTKDEKPTRRDLINFMGGTVIRKEPKGVALIIGAWNFPILLLLQPMVAAIAAGCAVILKPSDMAPATQDLLMKIIPQFLDRDAIRCISAGPQEMKHILEQRYDHIFYTGSANVGKIVHAAAAKHLTPTTLELGGLAPAIVTASADIELSAKHIAATKFTNAGQICLNVNHVLVDPSVKDVLITSLIKHFTVFMGSKPQPEYYTHIINPRNFDRLDSLLKVTNGKIVYGGNRNRETRFFAPTIVTNLQPNDPLLTTELFGPILPILESNLDEAINLTNKTETPLAIYAFTRDETEKQRILSETQSGGVTFNDCTLHVIAKDAPFGGIGGSGHGYYHGPYGIREFTHLRTYTNALPAWMEGVMAARYPPYSDEKLTKLFPPVKPGFDREGNDVSVRSWKRWGIGLGLVVLSLGIVLGDQSQEFISGVLESVHQVF</sequence>
<dbReference type="AlphaFoldDB" id="A0A1V6SV91"/>
<dbReference type="InterPro" id="IPR029510">
    <property type="entry name" value="Ald_DH_CS_GLU"/>
</dbReference>
<keyword evidence="10" id="KW-1185">Reference proteome</keyword>
<dbReference type="Proteomes" id="UP000191285">
    <property type="component" value="Unassembled WGS sequence"/>
</dbReference>
<dbReference type="InterPro" id="IPR016160">
    <property type="entry name" value="Ald_DH_CS_CYS"/>
</dbReference>
<name>A0A1V6SV91_9EURO</name>
<organism evidence="9 10">
    <name type="scientific">Penicillium steckii</name>
    <dbReference type="NCBI Taxonomy" id="303698"/>
    <lineage>
        <taxon>Eukaryota</taxon>
        <taxon>Fungi</taxon>
        <taxon>Dikarya</taxon>
        <taxon>Ascomycota</taxon>
        <taxon>Pezizomycotina</taxon>
        <taxon>Eurotiomycetes</taxon>
        <taxon>Eurotiomycetidae</taxon>
        <taxon>Eurotiales</taxon>
        <taxon>Aspergillaceae</taxon>
        <taxon>Penicillium</taxon>
    </lineage>
</organism>
<dbReference type="FunFam" id="3.40.605.10:FF:000004">
    <property type="entry name" value="Aldehyde dehydrogenase"/>
    <property type="match status" value="1"/>
</dbReference>
<keyword evidence="3 4" id="KW-0560">Oxidoreductase</keyword>
<dbReference type="Gene3D" id="3.40.309.10">
    <property type="entry name" value="Aldehyde Dehydrogenase, Chain A, domain 2"/>
    <property type="match status" value="1"/>
</dbReference>
<dbReference type="InterPro" id="IPR016161">
    <property type="entry name" value="Ald_DH/histidinol_DH"/>
</dbReference>
<evidence type="ECO:0000256" key="2">
    <source>
        <dbReference type="ARBA" id="ARBA00022746"/>
    </source>
</evidence>
<proteinExistence type="inferred from homology"/>
<dbReference type="PROSITE" id="PS00070">
    <property type="entry name" value="ALDEHYDE_DEHYDR_CYS"/>
    <property type="match status" value="1"/>
</dbReference>
<evidence type="ECO:0000313" key="9">
    <source>
        <dbReference type="EMBL" id="OQE17931.1"/>
    </source>
</evidence>
<dbReference type="GO" id="GO:0005737">
    <property type="term" value="C:cytoplasm"/>
    <property type="evidence" value="ECO:0007669"/>
    <property type="project" value="TreeGrafter"/>
</dbReference>
<dbReference type="InterPro" id="IPR016163">
    <property type="entry name" value="Ald_DH_C"/>
</dbReference>
<dbReference type="STRING" id="303698.A0A1V6SV91"/>
<evidence type="ECO:0000256" key="4">
    <source>
        <dbReference type="PIRNR" id="PIRNR036492"/>
    </source>
</evidence>
<dbReference type="GO" id="GO:0006081">
    <property type="term" value="P:aldehyde metabolic process"/>
    <property type="evidence" value="ECO:0007669"/>
    <property type="project" value="InterPro"/>
</dbReference>
<evidence type="ECO:0000256" key="5">
    <source>
        <dbReference type="PIRSR" id="PIRSR036492-1"/>
    </source>
</evidence>
<evidence type="ECO:0000256" key="3">
    <source>
        <dbReference type="ARBA" id="ARBA00023002"/>
    </source>
</evidence>
<dbReference type="GO" id="GO:0016117">
    <property type="term" value="P:carotenoid biosynthetic process"/>
    <property type="evidence" value="ECO:0007669"/>
    <property type="project" value="UniProtKB-KW"/>
</dbReference>
<evidence type="ECO:0000256" key="1">
    <source>
        <dbReference type="ARBA" id="ARBA00009986"/>
    </source>
</evidence>
<keyword evidence="2" id="KW-0125">Carotenoid biosynthesis</keyword>
<dbReference type="SUPFAM" id="SSF53720">
    <property type="entry name" value="ALDH-like"/>
    <property type="match status" value="1"/>
</dbReference>
<dbReference type="InterPro" id="IPR012394">
    <property type="entry name" value="Aldehyde_DH_NAD(P)"/>
</dbReference>
<feature type="domain" description="Aldehyde dehydrogenase" evidence="8">
    <location>
        <begin position="4"/>
        <end position="433"/>
    </location>
</feature>
<gene>
    <name evidence="9" type="ORF">PENSTE_c019G02069</name>
</gene>
<evidence type="ECO:0000259" key="8">
    <source>
        <dbReference type="Pfam" id="PF00171"/>
    </source>
</evidence>
<feature type="active site" evidence="5">
    <location>
        <position position="250"/>
    </location>
</feature>
<evidence type="ECO:0000256" key="6">
    <source>
        <dbReference type="PROSITE-ProRule" id="PRU10007"/>
    </source>
</evidence>
<reference evidence="10" key="1">
    <citation type="journal article" date="2017" name="Nat. Microbiol.">
        <title>Global analysis of biosynthetic gene clusters reveals vast potential of secondary metabolite production in Penicillium species.</title>
        <authorList>
            <person name="Nielsen J.C."/>
            <person name="Grijseels S."/>
            <person name="Prigent S."/>
            <person name="Ji B."/>
            <person name="Dainat J."/>
            <person name="Nielsen K.F."/>
            <person name="Frisvad J.C."/>
            <person name="Workman M."/>
            <person name="Nielsen J."/>
        </authorList>
    </citation>
    <scope>NUCLEOTIDE SEQUENCE [LARGE SCALE GENOMIC DNA]</scope>
    <source>
        <strain evidence="10">IBT 24891</strain>
    </source>
</reference>
<comment type="similarity">
    <text evidence="1 4 7">Belongs to the aldehyde dehydrogenase family.</text>
</comment>
<dbReference type="InterPro" id="IPR016162">
    <property type="entry name" value="Ald_DH_N"/>
</dbReference>
<evidence type="ECO:0000313" key="10">
    <source>
        <dbReference type="Proteomes" id="UP000191285"/>
    </source>
</evidence>
<feature type="active site" evidence="5 6">
    <location>
        <position position="216"/>
    </location>
</feature>
<dbReference type="PANTHER" id="PTHR43570">
    <property type="entry name" value="ALDEHYDE DEHYDROGENASE"/>
    <property type="match status" value="1"/>
</dbReference>
<dbReference type="EMBL" id="MLKD01000019">
    <property type="protein sequence ID" value="OQE17931.1"/>
    <property type="molecule type" value="Genomic_DNA"/>
</dbReference>
<comment type="caution">
    <text evidence="9">The sequence shown here is derived from an EMBL/GenBank/DDBJ whole genome shotgun (WGS) entry which is preliminary data.</text>
</comment>
<dbReference type="PROSITE" id="PS00687">
    <property type="entry name" value="ALDEHYDE_DEHYDR_GLU"/>
    <property type="match status" value="1"/>
</dbReference>
<dbReference type="InterPro" id="IPR015590">
    <property type="entry name" value="Aldehyde_DH_dom"/>
</dbReference>
<evidence type="ECO:0000256" key="7">
    <source>
        <dbReference type="RuleBase" id="RU003345"/>
    </source>
</evidence>
<dbReference type="Pfam" id="PF00171">
    <property type="entry name" value="Aldedh"/>
    <property type="match status" value="1"/>
</dbReference>
<dbReference type="GO" id="GO:0004029">
    <property type="term" value="F:aldehyde dehydrogenase (NAD+) activity"/>
    <property type="evidence" value="ECO:0007669"/>
    <property type="project" value="TreeGrafter"/>
</dbReference>
<accession>A0A1V6SV91</accession>
<protein>
    <recommendedName>
        <fullName evidence="4">Aldehyde dehydrogenase</fullName>
    </recommendedName>
</protein>
<dbReference type="PIRSF" id="PIRSF036492">
    <property type="entry name" value="ALDH"/>
    <property type="match status" value="1"/>
</dbReference>
<dbReference type="OrthoDB" id="440325at2759"/>
<dbReference type="Gene3D" id="3.40.605.10">
    <property type="entry name" value="Aldehyde Dehydrogenase, Chain A, domain 1"/>
    <property type="match status" value="1"/>
</dbReference>